<accession>A0ABV3JUM0</accession>
<dbReference type="PROSITE" id="PS51819">
    <property type="entry name" value="VOC"/>
    <property type="match status" value="1"/>
</dbReference>
<dbReference type="InterPro" id="IPR029068">
    <property type="entry name" value="Glyas_Bleomycin-R_OHBP_Dase"/>
</dbReference>
<evidence type="ECO:0000313" key="3">
    <source>
        <dbReference type="Proteomes" id="UP001552594"/>
    </source>
</evidence>
<organism evidence="2 3">
    <name type="scientific">Streptomyces orinoci</name>
    <name type="common">Streptoverticillium orinoci</name>
    <dbReference type="NCBI Taxonomy" id="67339"/>
    <lineage>
        <taxon>Bacteria</taxon>
        <taxon>Bacillati</taxon>
        <taxon>Actinomycetota</taxon>
        <taxon>Actinomycetes</taxon>
        <taxon>Kitasatosporales</taxon>
        <taxon>Streptomycetaceae</taxon>
        <taxon>Streptomyces</taxon>
    </lineage>
</organism>
<comment type="caution">
    <text evidence="2">The sequence shown here is derived from an EMBL/GenBank/DDBJ whole genome shotgun (WGS) entry which is preliminary data.</text>
</comment>
<dbReference type="InterPro" id="IPR004360">
    <property type="entry name" value="Glyas_Fos-R_dOase_dom"/>
</dbReference>
<sequence>MTPRFDAIGIVVSDMAASLAFYRRLGLDLPPGADKEPHVEAALPGGLRLMWDSAAALDEAPPPPGPGRLGLAFLCDGPEEVDRVYGELTGAGYEGVRAPWDAFWGQRYAVVRDPDGNGVDLFAPLGR</sequence>
<dbReference type="Pfam" id="PF00903">
    <property type="entry name" value="Glyoxalase"/>
    <property type="match status" value="1"/>
</dbReference>
<dbReference type="PANTHER" id="PTHR36503">
    <property type="entry name" value="BLR2520 PROTEIN"/>
    <property type="match status" value="1"/>
</dbReference>
<dbReference type="SUPFAM" id="SSF54593">
    <property type="entry name" value="Glyoxalase/Bleomycin resistance protein/Dihydroxybiphenyl dioxygenase"/>
    <property type="match status" value="1"/>
</dbReference>
<evidence type="ECO:0000259" key="1">
    <source>
        <dbReference type="PROSITE" id="PS51819"/>
    </source>
</evidence>
<gene>
    <name evidence="2" type="ORF">AB0L16_06025</name>
</gene>
<protein>
    <submittedName>
        <fullName evidence="2">VOC family protein</fullName>
    </submittedName>
</protein>
<proteinExistence type="predicted"/>
<name>A0ABV3JUM0_STRON</name>
<dbReference type="InterPro" id="IPR037523">
    <property type="entry name" value="VOC_core"/>
</dbReference>
<dbReference type="Gene3D" id="3.10.180.10">
    <property type="entry name" value="2,3-Dihydroxybiphenyl 1,2-Dioxygenase, domain 1"/>
    <property type="match status" value="1"/>
</dbReference>
<evidence type="ECO:0000313" key="2">
    <source>
        <dbReference type="EMBL" id="MEV5506024.1"/>
    </source>
</evidence>
<dbReference type="PANTHER" id="PTHR36503:SF3">
    <property type="entry name" value="BLR0126 PROTEIN"/>
    <property type="match status" value="1"/>
</dbReference>
<dbReference type="EMBL" id="JBFAUK010000003">
    <property type="protein sequence ID" value="MEV5506024.1"/>
    <property type="molecule type" value="Genomic_DNA"/>
</dbReference>
<reference evidence="2 3" key="1">
    <citation type="submission" date="2024-06" db="EMBL/GenBank/DDBJ databases">
        <title>The Natural Products Discovery Center: Release of the First 8490 Sequenced Strains for Exploring Actinobacteria Biosynthetic Diversity.</title>
        <authorList>
            <person name="Kalkreuter E."/>
            <person name="Kautsar S.A."/>
            <person name="Yang D."/>
            <person name="Bader C.D."/>
            <person name="Teijaro C.N."/>
            <person name="Fluegel L."/>
            <person name="Davis C.M."/>
            <person name="Simpson J.R."/>
            <person name="Lauterbach L."/>
            <person name="Steele A.D."/>
            <person name="Gui C."/>
            <person name="Meng S."/>
            <person name="Li G."/>
            <person name="Viehrig K."/>
            <person name="Ye F."/>
            <person name="Su P."/>
            <person name="Kiefer A.F."/>
            <person name="Nichols A."/>
            <person name="Cepeda A.J."/>
            <person name="Yan W."/>
            <person name="Fan B."/>
            <person name="Jiang Y."/>
            <person name="Adhikari A."/>
            <person name="Zheng C.-J."/>
            <person name="Schuster L."/>
            <person name="Cowan T.M."/>
            <person name="Smanski M.J."/>
            <person name="Chevrette M.G."/>
            <person name="De Carvalho L.P.S."/>
            <person name="Shen B."/>
        </authorList>
    </citation>
    <scope>NUCLEOTIDE SEQUENCE [LARGE SCALE GENOMIC DNA]</scope>
    <source>
        <strain evidence="2 3">NPDC052347</strain>
    </source>
</reference>
<dbReference type="Proteomes" id="UP001552594">
    <property type="component" value="Unassembled WGS sequence"/>
</dbReference>
<dbReference type="RefSeq" id="WP_109283194.1">
    <property type="nucleotide sequence ID" value="NZ_JBFAUK010000003.1"/>
</dbReference>
<keyword evidence="3" id="KW-1185">Reference proteome</keyword>
<feature type="domain" description="VOC" evidence="1">
    <location>
        <begin position="4"/>
        <end position="124"/>
    </location>
</feature>